<evidence type="ECO:0000313" key="3">
    <source>
        <dbReference type="EnsemblMetazoa" id="ASIC006015-PA"/>
    </source>
</evidence>
<reference evidence="3" key="2">
    <citation type="submission" date="2020-05" db="UniProtKB">
        <authorList>
            <consortium name="EnsemblMetazoa"/>
        </authorList>
    </citation>
    <scope>IDENTIFICATION</scope>
</reference>
<dbReference type="VEuPathDB" id="VectorBase:ASIC006015"/>
<accession>A0A084VKY4</accession>
<evidence type="ECO:0000313" key="4">
    <source>
        <dbReference type="Proteomes" id="UP000030765"/>
    </source>
</evidence>
<dbReference type="EMBL" id="ATLV01014339">
    <property type="status" value="NOT_ANNOTATED_CDS"/>
    <property type="molecule type" value="Genomic_DNA"/>
</dbReference>
<keyword evidence="4" id="KW-1185">Reference proteome</keyword>
<evidence type="ECO:0000313" key="2">
    <source>
        <dbReference type="EMBL" id="KFB38628.1"/>
    </source>
</evidence>
<evidence type="ECO:0000256" key="1">
    <source>
        <dbReference type="SAM" id="MobiDB-lite"/>
    </source>
</evidence>
<organism evidence="2">
    <name type="scientific">Anopheles sinensis</name>
    <name type="common">Mosquito</name>
    <dbReference type="NCBI Taxonomy" id="74873"/>
    <lineage>
        <taxon>Eukaryota</taxon>
        <taxon>Metazoa</taxon>
        <taxon>Ecdysozoa</taxon>
        <taxon>Arthropoda</taxon>
        <taxon>Hexapoda</taxon>
        <taxon>Insecta</taxon>
        <taxon>Pterygota</taxon>
        <taxon>Neoptera</taxon>
        <taxon>Endopterygota</taxon>
        <taxon>Diptera</taxon>
        <taxon>Nematocera</taxon>
        <taxon>Culicoidea</taxon>
        <taxon>Culicidae</taxon>
        <taxon>Anophelinae</taxon>
        <taxon>Anopheles</taxon>
    </lineage>
</organism>
<gene>
    <name evidence="2" type="ORF">ZHAS_00006015</name>
</gene>
<dbReference type="EMBL" id="KE524959">
    <property type="protein sequence ID" value="KFB38628.1"/>
    <property type="molecule type" value="Genomic_DNA"/>
</dbReference>
<dbReference type="AlphaFoldDB" id="A0A084VKY4"/>
<dbReference type="EnsemblMetazoa" id="ASIC006015-RA">
    <property type="protein sequence ID" value="ASIC006015-PA"/>
    <property type="gene ID" value="ASIC006015"/>
</dbReference>
<proteinExistence type="predicted"/>
<sequence>MATGVTGSYQPFHQPFPRSPRGGRAFEQSVGFVVGKCAAPHTAGKVICETGMHHTSAPVLIRSAMRWATLKGDAACCGARCSKAGSGIPPPPAIRSDE</sequence>
<protein>
    <submittedName>
        <fullName evidence="2 3">Uncharacterized protein</fullName>
    </submittedName>
</protein>
<feature type="region of interest" description="Disordered" evidence="1">
    <location>
        <begin position="1"/>
        <end position="23"/>
    </location>
</feature>
<feature type="compositionally biased region" description="Polar residues" evidence="1">
    <location>
        <begin position="1"/>
        <end position="11"/>
    </location>
</feature>
<dbReference type="Proteomes" id="UP000030765">
    <property type="component" value="Unassembled WGS sequence"/>
</dbReference>
<name>A0A084VKY4_ANOSI</name>
<reference evidence="2 4" key="1">
    <citation type="journal article" date="2014" name="BMC Genomics">
        <title>Genome sequence of Anopheles sinensis provides insight into genetics basis of mosquito competence for malaria parasites.</title>
        <authorList>
            <person name="Zhou D."/>
            <person name="Zhang D."/>
            <person name="Ding G."/>
            <person name="Shi L."/>
            <person name="Hou Q."/>
            <person name="Ye Y."/>
            <person name="Xu Y."/>
            <person name="Zhou H."/>
            <person name="Xiong C."/>
            <person name="Li S."/>
            <person name="Yu J."/>
            <person name="Hong S."/>
            <person name="Yu X."/>
            <person name="Zou P."/>
            <person name="Chen C."/>
            <person name="Chang X."/>
            <person name="Wang W."/>
            <person name="Lv Y."/>
            <person name="Sun Y."/>
            <person name="Ma L."/>
            <person name="Shen B."/>
            <person name="Zhu C."/>
        </authorList>
    </citation>
    <scope>NUCLEOTIDE SEQUENCE [LARGE SCALE GENOMIC DNA]</scope>
</reference>